<dbReference type="AlphaFoldDB" id="A0A8H3A611"/>
<comment type="subcellular location">
    <subcellularLocation>
        <location evidence="1">Nucleus</location>
    </subcellularLocation>
</comment>
<dbReference type="PANTHER" id="PTHR13031:SF0">
    <property type="entry name" value="RIBONUCLEASE P PROTEIN SUBUNIT P30"/>
    <property type="match status" value="1"/>
</dbReference>
<dbReference type="Pfam" id="PF01876">
    <property type="entry name" value="RNase_P_p30"/>
    <property type="match status" value="1"/>
</dbReference>
<keyword evidence="3" id="KW-0819">tRNA processing</keyword>
<comment type="caution">
    <text evidence="5">The sequence shown here is derived from an EMBL/GenBank/DDBJ whole genome shotgun (WGS) entry which is preliminary data.</text>
</comment>
<dbReference type="InterPro" id="IPR016195">
    <property type="entry name" value="Pol/histidinol_Pase-like"/>
</dbReference>
<dbReference type="PANTHER" id="PTHR13031">
    <property type="entry name" value="RIBONUCLEASE P SUBUNIT P30"/>
    <property type="match status" value="1"/>
</dbReference>
<proteinExistence type="inferred from homology"/>
<sequence length="351" mass="37100">MFIDLNVPFTPSGFNSNTQASGKQKQKQKLKGTVSNAPPVNAPTLSSADLDSINSRLDVISHLGYTIVALNYTVYGKIDPATHINPLLAVPPRKDLVILRRLTIVLDVSSEKGFGLSTQHATHLASYDIIALRPTTSNTFSLACLSHTQPSPTTAHVISIDAASATPQLPFRMKPSMVRTAIRNGGVFEISYAGALASDESARRNWWSGAREIARATKGKGLLLSGGAQVASDLRAPMDAVNLASVLGLDQNTARNAMSTDAKSLITRASTRQTYRAVLSAPLLVNVPTEAHNSSPVDSAPTPSASSNSAKRVREAEDIAAQISDAGTSEQSEPSQARPPKRSKGRAGAIA</sequence>
<reference evidence="5" key="1">
    <citation type="submission" date="2021-01" db="EMBL/GenBank/DDBJ databases">
        <authorList>
            <person name="Kaushik A."/>
        </authorList>
    </citation>
    <scope>NUCLEOTIDE SEQUENCE</scope>
    <source>
        <strain evidence="5">AG1-1C</strain>
    </source>
</reference>
<gene>
    <name evidence="5" type="ORF">RDB_LOCUS38853</name>
</gene>
<protein>
    <submittedName>
        <fullName evidence="5">Uncharacterized protein</fullName>
    </submittedName>
</protein>
<evidence type="ECO:0000313" key="5">
    <source>
        <dbReference type="EMBL" id="CAE6385786.1"/>
    </source>
</evidence>
<accession>A0A8H3A611</accession>
<evidence type="ECO:0000313" key="6">
    <source>
        <dbReference type="Proteomes" id="UP000663846"/>
    </source>
</evidence>
<dbReference type="GO" id="GO:0005655">
    <property type="term" value="C:nucleolar ribonuclease P complex"/>
    <property type="evidence" value="ECO:0007669"/>
    <property type="project" value="TreeGrafter"/>
</dbReference>
<feature type="compositionally biased region" description="Low complexity" evidence="4">
    <location>
        <begin position="299"/>
        <end position="310"/>
    </location>
</feature>
<name>A0A8H3A611_9AGAM</name>
<dbReference type="Gene3D" id="3.20.20.140">
    <property type="entry name" value="Metal-dependent hydrolases"/>
    <property type="match status" value="1"/>
</dbReference>
<dbReference type="SUPFAM" id="SSF89550">
    <property type="entry name" value="PHP domain-like"/>
    <property type="match status" value="1"/>
</dbReference>
<comment type="similarity">
    <text evidence="2">Belongs to the eukaryotic/archaeal RNase P protein component 3 family.</text>
</comment>
<evidence type="ECO:0000256" key="2">
    <source>
        <dbReference type="ARBA" id="ARBA00007331"/>
    </source>
</evidence>
<evidence type="ECO:0000256" key="1">
    <source>
        <dbReference type="ARBA" id="ARBA00004123"/>
    </source>
</evidence>
<dbReference type="GO" id="GO:0003723">
    <property type="term" value="F:RNA binding"/>
    <property type="evidence" value="ECO:0007669"/>
    <property type="project" value="TreeGrafter"/>
</dbReference>
<evidence type="ECO:0000256" key="4">
    <source>
        <dbReference type="SAM" id="MobiDB-lite"/>
    </source>
</evidence>
<feature type="compositionally biased region" description="Polar residues" evidence="4">
    <location>
        <begin position="325"/>
        <end position="335"/>
    </location>
</feature>
<dbReference type="EMBL" id="CAJMWS010000245">
    <property type="protein sequence ID" value="CAE6385786.1"/>
    <property type="molecule type" value="Genomic_DNA"/>
</dbReference>
<dbReference type="Proteomes" id="UP000663846">
    <property type="component" value="Unassembled WGS sequence"/>
</dbReference>
<dbReference type="GO" id="GO:0008033">
    <property type="term" value="P:tRNA processing"/>
    <property type="evidence" value="ECO:0007669"/>
    <property type="project" value="UniProtKB-KW"/>
</dbReference>
<dbReference type="InterPro" id="IPR002738">
    <property type="entry name" value="RNase_P_p30"/>
</dbReference>
<feature type="region of interest" description="Disordered" evidence="4">
    <location>
        <begin position="290"/>
        <end position="351"/>
    </location>
</feature>
<organism evidence="5 6">
    <name type="scientific">Rhizoctonia solani</name>
    <dbReference type="NCBI Taxonomy" id="456999"/>
    <lineage>
        <taxon>Eukaryota</taxon>
        <taxon>Fungi</taxon>
        <taxon>Dikarya</taxon>
        <taxon>Basidiomycota</taxon>
        <taxon>Agaricomycotina</taxon>
        <taxon>Agaricomycetes</taxon>
        <taxon>Cantharellales</taxon>
        <taxon>Ceratobasidiaceae</taxon>
        <taxon>Rhizoctonia</taxon>
    </lineage>
</organism>
<evidence type="ECO:0000256" key="3">
    <source>
        <dbReference type="ARBA" id="ARBA00022694"/>
    </source>
</evidence>